<dbReference type="PANTHER" id="PTHR47396">
    <property type="entry name" value="TYPE I RESTRICTION ENZYME ECOKI R PROTEIN"/>
    <property type="match status" value="1"/>
</dbReference>
<dbReference type="CDD" id="cd18785">
    <property type="entry name" value="SF2_C"/>
    <property type="match status" value="1"/>
</dbReference>
<gene>
    <name evidence="3" type="ORF">AAA073_02065</name>
</gene>
<dbReference type="InterPro" id="IPR050742">
    <property type="entry name" value="Helicase_Restrict-Modif_Enz"/>
</dbReference>
<evidence type="ECO:0000313" key="3">
    <source>
        <dbReference type="EMBL" id="MEQ3346216.1"/>
    </source>
</evidence>
<evidence type="ECO:0000259" key="1">
    <source>
        <dbReference type="PROSITE" id="PS51192"/>
    </source>
</evidence>
<dbReference type="Pfam" id="PF04851">
    <property type="entry name" value="ResIII"/>
    <property type="match status" value="1"/>
</dbReference>
<protein>
    <submittedName>
        <fullName evidence="3">DEAD/DEAH box helicase family protein</fullName>
    </submittedName>
</protein>
<dbReference type="CDD" id="cd17926">
    <property type="entry name" value="DEXHc_RE"/>
    <property type="match status" value="1"/>
</dbReference>
<dbReference type="GO" id="GO:0004386">
    <property type="term" value="F:helicase activity"/>
    <property type="evidence" value="ECO:0007669"/>
    <property type="project" value="UniProtKB-KW"/>
</dbReference>
<keyword evidence="3" id="KW-0347">Helicase</keyword>
<keyword evidence="4" id="KW-1185">Reference proteome</keyword>
<dbReference type="InterPro" id="IPR014001">
    <property type="entry name" value="Helicase_ATP-bd"/>
</dbReference>
<proteinExistence type="predicted"/>
<dbReference type="EMBL" id="JBBNPP010000003">
    <property type="protein sequence ID" value="MEQ3346216.1"/>
    <property type="molecule type" value="Genomic_DNA"/>
</dbReference>
<dbReference type="Pfam" id="PF00271">
    <property type="entry name" value="Helicase_C"/>
    <property type="match status" value="1"/>
</dbReference>
<feature type="domain" description="Helicase C-terminal" evidence="2">
    <location>
        <begin position="274"/>
        <end position="418"/>
    </location>
</feature>
<keyword evidence="3" id="KW-0378">Hydrolase</keyword>
<accession>A0ABV1IZ80</accession>
<dbReference type="SMART" id="SM00490">
    <property type="entry name" value="HELICc"/>
    <property type="match status" value="1"/>
</dbReference>
<evidence type="ECO:0000259" key="2">
    <source>
        <dbReference type="PROSITE" id="PS51194"/>
    </source>
</evidence>
<dbReference type="RefSeq" id="WP_349188125.1">
    <property type="nucleotide sequence ID" value="NZ_JBBNPP010000003.1"/>
</dbReference>
<dbReference type="Gene3D" id="3.40.50.300">
    <property type="entry name" value="P-loop containing nucleotide triphosphate hydrolases"/>
    <property type="match status" value="2"/>
</dbReference>
<dbReference type="InterPro" id="IPR027417">
    <property type="entry name" value="P-loop_NTPase"/>
</dbReference>
<dbReference type="SUPFAM" id="SSF52540">
    <property type="entry name" value="P-loop containing nucleoside triphosphate hydrolases"/>
    <property type="match status" value="1"/>
</dbReference>
<dbReference type="SMART" id="SM00487">
    <property type="entry name" value="DEXDc"/>
    <property type="match status" value="1"/>
</dbReference>
<dbReference type="Proteomes" id="UP001491691">
    <property type="component" value="Unassembled WGS sequence"/>
</dbReference>
<name>A0ABV1IZ80_9FIRM</name>
<dbReference type="PANTHER" id="PTHR47396:SF1">
    <property type="entry name" value="ATP-DEPENDENT HELICASE IRC3-RELATED"/>
    <property type="match status" value="1"/>
</dbReference>
<dbReference type="InterPro" id="IPR006935">
    <property type="entry name" value="Helicase/UvrB_N"/>
</dbReference>
<dbReference type="PROSITE" id="PS51194">
    <property type="entry name" value="HELICASE_CTER"/>
    <property type="match status" value="1"/>
</dbReference>
<comment type="caution">
    <text evidence="3">The sequence shown here is derived from an EMBL/GenBank/DDBJ whole genome shotgun (WGS) entry which is preliminary data.</text>
</comment>
<sequence>MNIFEKTNRYFTFSGSINKNEEFFRSSYITKLNKQKFIPKEATIDDEVGLRKPQIGALYAIQAHWTLGTDAATIVLPTGTGKSETMFATIISKNINRTLIVVPSKLLRDQTYDRAKRWGILNDIGCLDKNTICPNTLMLKSNTKDFESFKKVVSDANIIISTIALLDRMDITYKKYLSDSCDLLIVDEAHHVSSKTWSNFKMYFNKKKVLQFTATPFREDKKLVDGKIIYNFPMHMAIEQNYFQPINFISIEEYDDNKVDIEIAKKAVSILENDLKSNFKHILLVRANNIERAKQLYENIYSRYREYNPVLITSKTTKINREKFMKSIKNGDSKIVICVDMFGEGIDIPNLKIAALHDKFKSLPITLQFIGRFARSKTDLGNAKIIANIADVNFMNSLKDLYESDSDWNLLLPIKSEQNIQDKIELQELISGFKVNNTEIDLRQLKPKVSMRVFKYNNTENWNPYAWLNCFDSSKCQGFINEEEKMLIVIEPYKSFQGWTTQRNIESLNWNFYIVYWNVEKGYICINDTNHQLGNDLLKNVFDEKHLNQIKSEPIFRCLANINRLSLGTIGLNSAINGPIRYKMFAGIDVSQGIAESQKINSYKSNLFGFGYDGNGKISIGCSYKGKIWSRWVESISFWKNWCDNIMTKILDEKNDSRILDNLLIPTITDSLPESVAYRIDFDDSIVFSESKITIQTLSEIVNIDDCELNIDIKHNNEQNFKLLCGYEVYNYCLKIEDDSYKFKFLNSDKQEPEILKSNKNPIPLSRYFDTNPPKIYYTDSSFLEGNILTIANKNKVTLFNSNNIISWNWSNMGVKIRTESQISKSGEIIKNSIQYNTISKLKSLNYDIIFDDDDSGEVADIVTFKDGGESILIEFYHCKYSHADKPGARISDLYEVCGQAEKSVHWKLKAIEMIDRLKSRDAKRISRNGVSRIIEGNIDALNIIQKKLLFKKADLKIFIVQPGVDSSKITKEMLTVLGSTSDYCLETYSVPVKIICS</sequence>
<organism evidence="3 4">
    <name type="scientific">Peptoniphilus senegalensis</name>
    <dbReference type="NCBI Taxonomy" id="1465757"/>
    <lineage>
        <taxon>Bacteria</taxon>
        <taxon>Bacillati</taxon>
        <taxon>Bacillota</taxon>
        <taxon>Tissierellia</taxon>
        <taxon>Tissierellales</taxon>
        <taxon>Peptoniphilaceae</taxon>
        <taxon>Peptoniphilus</taxon>
    </lineage>
</organism>
<keyword evidence="3" id="KW-0067">ATP-binding</keyword>
<keyword evidence="3" id="KW-0547">Nucleotide-binding</keyword>
<dbReference type="PROSITE" id="PS51192">
    <property type="entry name" value="HELICASE_ATP_BIND_1"/>
    <property type="match status" value="1"/>
</dbReference>
<reference evidence="3 4" key="1">
    <citation type="submission" date="2024-04" db="EMBL/GenBank/DDBJ databases">
        <title>Human intestinal bacterial collection.</title>
        <authorList>
            <person name="Pauvert C."/>
            <person name="Hitch T.C.A."/>
            <person name="Clavel T."/>
        </authorList>
    </citation>
    <scope>NUCLEOTIDE SEQUENCE [LARGE SCALE GENOMIC DNA]</scope>
    <source>
        <strain evidence="3 4">CLA-SR-H019</strain>
    </source>
</reference>
<dbReference type="InterPro" id="IPR001650">
    <property type="entry name" value="Helicase_C-like"/>
</dbReference>
<feature type="domain" description="Helicase ATP-binding" evidence="1">
    <location>
        <begin position="63"/>
        <end position="234"/>
    </location>
</feature>
<evidence type="ECO:0000313" key="4">
    <source>
        <dbReference type="Proteomes" id="UP001491691"/>
    </source>
</evidence>